<dbReference type="InterPro" id="IPR033199">
    <property type="entry name" value="DDAH-like"/>
</dbReference>
<dbReference type="AlphaFoldDB" id="A0A1F5VXK4"/>
<name>A0A1F5VXK4_9BACT</name>
<evidence type="ECO:0000313" key="3">
    <source>
        <dbReference type="EMBL" id="OGF68120.1"/>
    </source>
</evidence>
<comment type="similarity">
    <text evidence="1">Belongs to the DDAH family.</text>
</comment>
<sequence length="227" mass="25193">MITKAIVRTPGRSVVNGITFSRFGKPDYRKALEQHAAYVEALKSCGLEVIVMESDERYPDSTFVEDCAVLNEQCAIIANPGVKSRKGEIESIGRILGNYYAKIEYIREPGTLDGGDVMRVGNKFYIGISARTNSEGASQLIQILKKYKYTGLTVALKQMLHLKTGVAYLGNNTLLVAGELKEESSFSNYCRIPVEDDESYAANCIRINDYIIVPLGYEKTKRAIIEA</sequence>
<protein>
    <submittedName>
        <fullName evidence="3">N(G),N(G)-dimethylarginine dimethylaminohydrolase</fullName>
    </submittedName>
</protein>
<accession>A0A1F5VXK4</accession>
<dbReference type="GO" id="GO:0016403">
    <property type="term" value="F:dimethylargininase activity"/>
    <property type="evidence" value="ECO:0007669"/>
    <property type="project" value="TreeGrafter"/>
</dbReference>
<gene>
    <name evidence="3" type="ORF">A2Y62_01105</name>
</gene>
<dbReference type="Pfam" id="PF19420">
    <property type="entry name" value="DDAH_eukar"/>
    <property type="match status" value="1"/>
</dbReference>
<dbReference type="GO" id="GO:0045429">
    <property type="term" value="P:positive regulation of nitric oxide biosynthetic process"/>
    <property type="evidence" value="ECO:0007669"/>
    <property type="project" value="TreeGrafter"/>
</dbReference>
<dbReference type="PANTHER" id="PTHR12737">
    <property type="entry name" value="DIMETHYLARGININE DIMETHYLAMINOHYDROLASE"/>
    <property type="match status" value="1"/>
</dbReference>
<evidence type="ECO:0000313" key="4">
    <source>
        <dbReference type="Proteomes" id="UP000178943"/>
    </source>
</evidence>
<dbReference type="SUPFAM" id="SSF55909">
    <property type="entry name" value="Pentein"/>
    <property type="match status" value="1"/>
</dbReference>
<comment type="caution">
    <text evidence="3">The sequence shown here is derived from an EMBL/GenBank/DDBJ whole genome shotgun (WGS) entry which is preliminary data.</text>
</comment>
<proteinExistence type="inferred from homology"/>
<keyword evidence="2 3" id="KW-0378">Hydrolase</keyword>
<dbReference type="Gene3D" id="3.75.10.10">
    <property type="entry name" value="L-arginine/glycine Amidinotransferase, Chain A"/>
    <property type="match status" value="1"/>
</dbReference>
<feature type="non-terminal residue" evidence="3">
    <location>
        <position position="227"/>
    </location>
</feature>
<dbReference type="GO" id="GO:0016597">
    <property type="term" value="F:amino acid binding"/>
    <property type="evidence" value="ECO:0007669"/>
    <property type="project" value="TreeGrafter"/>
</dbReference>
<evidence type="ECO:0000256" key="2">
    <source>
        <dbReference type="ARBA" id="ARBA00022801"/>
    </source>
</evidence>
<dbReference type="EMBL" id="MFGW01000019">
    <property type="protein sequence ID" value="OGF68120.1"/>
    <property type="molecule type" value="Genomic_DNA"/>
</dbReference>
<dbReference type="STRING" id="1817863.A2Y62_01105"/>
<evidence type="ECO:0000256" key="1">
    <source>
        <dbReference type="ARBA" id="ARBA00008532"/>
    </source>
</evidence>
<dbReference type="GO" id="GO:0006525">
    <property type="term" value="P:arginine metabolic process"/>
    <property type="evidence" value="ECO:0007669"/>
    <property type="project" value="TreeGrafter"/>
</dbReference>
<dbReference type="PANTHER" id="PTHR12737:SF9">
    <property type="entry name" value="DIMETHYLARGININASE"/>
    <property type="match status" value="1"/>
</dbReference>
<reference evidence="3 4" key="1">
    <citation type="journal article" date="2016" name="Nat. Commun.">
        <title>Thousands of microbial genomes shed light on interconnected biogeochemical processes in an aquifer system.</title>
        <authorList>
            <person name="Anantharaman K."/>
            <person name="Brown C.T."/>
            <person name="Hug L.A."/>
            <person name="Sharon I."/>
            <person name="Castelle C.J."/>
            <person name="Probst A.J."/>
            <person name="Thomas B.C."/>
            <person name="Singh A."/>
            <person name="Wilkins M.J."/>
            <person name="Karaoz U."/>
            <person name="Brodie E.L."/>
            <person name="Williams K.H."/>
            <person name="Hubbard S.S."/>
            <person name="Banfield J.F."/>
        </authorList>
    </citation>
    <scope>NUCLEOTIDE SEQUENCE [LARGE SCALE GENOMIC DNA]</scope>
</reference>
<dbReference type="Proteomes" id="UP000178943">
    <property type="component" value="Unassembled WGS sequence"/>
</dbReference>
<dbReference type="GO" id="GO:0000052">
    <property type="term" value="P:citrulline metabolic process"/>
    <property type="evidence" value="ECO:0007669"/>
    <property type="project" value="TreeGrafter"/>
</dbReference>
<organism evidence="3 4">
    <name type="scientific">Candidatus Fischerbacteria bacterium RBG_13_37_8</name>
    <dbReference type="NCBI Taxonomy" id="1817863"/>
    <lineage>
        <taxon>Bacteria</taxon>
        <taxon>Candidatus Fischeribacteriota</taxon>
    </lineage>
</organism>